<dbReference type="Proteomes" id="UP001214250">
    <property type="component" value="Chromosome 1"/>
</dbReference>
<dbReference type="InterPro" id="IPR007712">
    <property type="entry name" value="RelE/ParE_toxin"/>
</dbReference>
<proteinExistence type="predicted"/>
<dbReference type="NCBIfam" id="TIGR02385">
    <property type="entry name" value="RelE_StbE"/>
    <property type="match status" value="1"/>
</dbReference>
<reference evidence="2 3" key="1">
    <citation type="submission" date="2023-02" db="EMBL/GenBank/DDBJ databases">
        <title>Genome sequence of Lentisphaera profundi SAORIC-696.</title>
        <authorList>
            <person name="Kim e."/>
            <person name="Cho J.-C."/>
            <person name="Choi A."/>
            <person name="Kang I."/>
        </authorList>
    </citation>
    <scope>NUCLEOTIDE SEQUENCE [LARGE SCALE GENOMIC DNA]</scope>
    <source>
        <strain evidence="2 3">SAORIC-696</strain>
    </source>
</reference>
<dbReference type="InterPro" id="IPR035093">
    <property type="entry name" value="RelE/ParE_toxin_dom_sf"/>
</dbReference>
<dbReference type="Gene3D" id="3.30.2310.20">
    <property type="entry name" value="RelE-like"/>
    <property type="match status" value="1"/>
</dbReference>
<name>A0ABY7VQS3_9BACT</name>
<dbReference type="PANTHER" id="PTHR40588:SF1">
    <property type="entry name" value="MRNA INTERFERASE TOXIN YAFQ"/>
    <property type="match status" value="1"/>
</dbReference>
<evidence type="ECO:0000313" key="2">
    <source>
        <dbReference type="EMBL" id="WDE95669.1"/>
    </source>
</evidence>
<organism evidence="2 3">
    <name type="scientific">Lentisphaera profundi</name>
    <dbReference type="NCBI Taxonomy" id="1658616"/>
    <lineage>
        <taxon>Bacteria</taxon>
        <taxon>Pseudomonadati</taxon>
        <taxon>Lentisphaerota</taxon>
        <taxon>Lentisphaeria</taxon>
        <taxon>Lentisphaerales</taxon>
        <taxon>Lentisphaeraceae</taxon>
        <taxon>Lentisphaera</taxon>
    </lineage>
</organism>
<keyword evidence="3" id="KW-1185">Reference proteome</keyword>
<keyword evidence="1" id="KW-1277">Toxin-antitoxin system</keyword>
<accession>A0ABY7VQS3</accession>
<dbReference type="PANTHER" id="PTHR40588">
    <property type="entry name" value="MRNA INTERFERASE TOXIN YAFQ"/>
    <property type="match status" value="1"/>
</dbReference>
<dbReference type="InterPro" id="IPR004386">
    <property type="entry name" value="Toxin_YafQ-like"/>
</dbReference>
<dbReference type="RefSeq" id="WP_274149384.1">
    <property type="nucleotide sequence ID" value="NZ_CP117811.1"/>
</dbReference>
<protein>
    <submittedName>
        <fullName evidence="2">Type II toxin-antitoxin system YafQ family toxin</fullName>
    </submittedName>
</protein>
<dbReference type="EMBL" id="CP117811">
    <property type="protein sequence ID" value="WDE95669.1"/>
    <property type="molecule type" value="Genomic_DNA"/>
</dbReference>
<dbReference type="NCBIfam" id="TIGR00053">
    <property type="entry name" value="YafQ family addiction module toxin"/>
    <property type="match status" value="1"/>
</dbReference>
<sequence>MLELVYGSQFKKDFKKARKLPIEDLSNIFKIISTLQSQTPLDQKYKDHDLTGNYKAYRECHIKPDLLLIYTVDGKDLSLVRIGSHSELF</sequence>
<dbReference type="PIRSF" id="PIRSF006156">
    <property type="entry name" value="YafQ"/>
    <property type="match status" value="1"/>
</dbReference>
<evidence type="ECO:0000256" key="1">
    <source>
        <dbReference type="ARBA" id="ARBA00022649"/>
    </source>
</evidence>
<evidence type="ECO:0000313" key="3">
    <source>
        <dbReference type="Proteomes" id="UP001214250"/>
    </source>
</evidence>
<dbReference type="Pfam" id="PF15738">
    <property type="entry name" value="YafQ_toxin"/>
    <property type="match status" value="1"/>
</dbReference>
<gene>
    <name evidence="2" type="ORF">PQO03_08050</name>
</gene>
<dbReference type="SUPFAM" id="SSF143011">
    <property type="entry name" value="RelE-like"/>
    <property type="match status" value="1"/>
</dbReference>